<dbReference type="Proteomes" id="UP000580130">
    <property type="component" value="Unassembled WGS sequence"/>
</dbReference>
<evidence type="ECO:0000259" key="1">
    <source>
        <dbReference type="Pfam" id="PF00534"/>
    </source>
</evidence>
<evidence type="ECO:0000313" key="4">
    <source>
        <dbReference type="Proteomes" id="UP000580130"/>
    </source>
</evidence>
<name>A0A848CKV7_9FIRM</name>
<dbReference type="GO" id="GO:0016757">
    <property type="term" value="F:glycosyltransferase activity"/>
    <property type="evidence" value="ECO:0007669"/>
    <property type="project" value="InterPro"/>
</dbReference>
<evidence type="ECO:0000259" key="2">
    <source>
        <dbReference type="Pfam" id="PF13439"/>
    </source>
</evidence>
<organism evidence="3 4">
    <name type="scientific">Dorea formicigenerans</name>
    <dbReference type="NCBI Taxonomy" id="39486"/>
    <lineage>
        <taxon>Bacteria</taxon>
        <taxon>Bacillati</taxon>
        <taxon>Bacillota</taxon>
        <taxon>Clostridia</taxon>
        <taxon>Lachnospirales</taxon>
        <taxon>Lachnospiraceae</taxon>
        <taxon>Dorea</taxon>
    </lineage>
</organism>
<accession>A0A848CKV7</accession>
<dbReference type="RefSeq" id="WP_168934265.1">
    <property type="nucleotide sequence ID" value="NZ_JABAFX010000051.1"/>
</dbReference>
<proteinExistence type="predicted"/>
<dbReference type="AlphaFoldDB" id="A0A848CKV7"/>
<dbReference type="SUPFAM" id="SSF53756">
    <property type="entry name" value="UDP-Glycosyltransferase/glycogen phosphorylase"/>
    <property type="match status" value="1"/>
</dbReference>
<dbReference type="Pfam" id="PF00534">
    <property type="entry name" value="Glycos_transf_1"/>
    <property type="match status" value="1"/>
</dbReference>
<dbReference type="InterPro" id="IPR028098">
    <property type="entry name" value="Glyco_trans_4-like_N"/>
</dbReference>
<keyword evidence="3" id="KW-0808">Transferase</keyword>
<protein>
    <submittedName>
        <fullName evidence="3">Glycosyltransferase</fullName>
    </submittedName>
</protein>
<dbReference type="PANTHER" id="PTHR12526:SF630">
    <property type="entry name" value="GLYCOSYLTRANSFERASE"/>
    <property type="match status" value="1"/>
</dbReference>
<reference evidence="3 4" key="1">
    <citation type="submission" date="2020-04" db="EMBL/GenBank/DDBJ databases">
        <authorList>
            <person name="Hitch T.C.A."/>
            <person name="Wylensek D."/>
            <person name="Clavel T."/>
        </authorList>
    </citation>
    <scope>NUCLEOTIDE SEQUENCE [LARGE SCALE GENOMIC DNA]</scope>
    <source>
        <strain evidence="3 4">BSM-383-APC-5F</strain>
    </source>
</reference>
<dbReference type="EMBL" id="JABAFX010000051">
    <property type="protein sequence ID" value="NME58344.1"/>
    <property type="molecule type" value="Genomic_DNA"/>
</dbReference>
<evidence type="ECO:0000313" key="3">
    <source>
        <dbReference type="EMBL" id="NME58344.1"/>
    </source>
</evidence>
<comment type="caution">
    <text evidence="3">The sequence shown here is derived from an EMBL/GenBank/DDBJ whole genome shotgun (WGS) entry which is preliminary data.</text>
</comment>
<feature type="domain" description="Glycosyltransferase subfamily 4-like N-terminal" evidence="2">
    <location>
        <begin position="14"/>
        <end position="170"/>
    </location>
</feature>
<gene>
    <name evidence="3" type="ORF">HF855_13350</name>
</gene>
<dbReference type="Gene3D" id="3.40.50.2000">
    <property type="entry name" value="Glycogen Phosphorylase B"/>
    <property type="match status" value="2"/>
</dbReference>
<dbReference type="Pfam" id="PF13439">
    <property type="entry name" value="Glyco_transf_4"/>
    <property type="match status" value="1"/>
</dbReference>
<dbReference type="CDD" id="cd03811">
    <property type="entry name" value="GT4_GT28_WabH-like"/>
    <property type="match status" value="1"/>
</dbReference>
<sequence length="361" mass="40686">MKIIQVMPDFGLAGAETMVENLSCGLVAEGHDVLVISFFELHTAITERIENRGIKIEYLGKKRGFDPSIVSKMRKIIKAYQPDVIHTHRYVLPYAFLASMGLKAKRVHTVHSVAQKEQTKVGKNINRVLFRHFNVAPVALSEEIQKTIQEVYGLPISRVPVVFNGIDLSRCIVKESYARKDTFTVLHIGRFMDVKNQELLLRSFAWFKGQYSDARLQLLGDGELKENMMQLAGQLNIADAVEFAGLQSNVYPWLHNADVFILPSKFEGMPMTLIEAMGTGLPIIASNVGGIPDMLTDQKDAVLIEPKEDCVISALELIYFDEEKRKYLGRNARDRSAVFSEKTMAKRYIDVYIDASGEEVL</sequence>
<dbReference type="InterPro" id="IPR001296">
    <property type="entry name" value="Glyco_trans_1"/>
</dbReference>
<dbReference type="PANTHER" id="PTHR12526">
    <property type="entry name" value="GLYCOSYLTRANSFERASE"/>
    <property type="match status" value="1"/>
</dbReference>
<feature type="domain" description="Glycosyl transferase family 1" evidence="1">
    <location>
        <begin position="178"/>
        <end position="334"/>
    </location>
</feature>